<feature type="region of interest" description="Disordered" evidence="1">
    <location>
        <begin position="29"/>
        <end position="54"/>
    </location>
</feature>
<evidence type="ECO:0000256" key="1">
    <source>
        <dbReference type="SAM" id="MobiDB-lite"/>
    </source>
</evidence>
<dbReference type="OrthoDB" id="7471674at2759"/>
<keyword evidence="3" id="KW-1185">Reference proteome</keyword>
<feature type="compositionally biased region" description="Basic residues" evidence="1">
    <location>
        <begin position="31"/>
        <end position="49"/>
    </location>
</feature>
<sequence>MVSVRKFDEKFIWKPLHRGLSFPHLIMEKHSRGKGKNKKAAPKAKTPKKRTSEGPTCSLFLAELTRKLASKKKEEEEKPKNIIQTIIESITNALPIKLSRRTTPPKKESPMKIETLQKFAPELVPKNTVEIVSIPNQVLEIVEAEKAVDNVISMTEVSVTETIAKNSSFKIPKMPLVNSEVLKNAIEKRKKSLMKDASMNTNTDHDIAAELTKHVGTLRKISLIAEEFNKKTAKNLKEIVDSVQEELIQKLEEIKAKQKPGAVHIETVRE</sequence>
<name>A0A8R2AG27_BOMMO</name>
<accession>A0A8R2AG27</accession>
<evidence type="ECO:0000313" key="3">
    <source>
        <dbReference type="Proteomes" id="UP000005204"/>
    </source>
</evidence>
<reference evidence="2" key="2">
    <citation type="submission" date="2022-06" db="UniProtKB">
        <authorList>
            <consortium name="EnsemblMetazoa"/>
        </authorList>
    </citation>
    <scope>IDENTIFICATION</scope>
    <source>
        <strain evidence="2">p50T (Dazao)</strain>
    </source>
</reference>
<dbReference type="AlphaFoldDB" id="A0A8R2AG27"/>
<reference evidence="3" key="1">
    <citation type="journal article" date="2008" name="Insect Biochem. Mol. Biol.">
        <title>The genome of a lepidopteran model insect, the silkworm Bombyx mori.</title>
        <authorList>
            <consortium name="International Silkworm Genome Consortium"/>
        </authorList>
    </citation>
    <scope>NUCLEOTIDE SEQUENCE [LARGE SCALE GENOMIC DNA]</scope>
    <source>
        <strain evidence="3">p50T</strain>
    </source>
</reference>
<evidence type="ECO:0000313" key="2">
    <source>
        <dbReference type="EnsemblMetazoa" id="XP_004924292.1"/>
    </source>
</evidence>
<dbReference type="Proteomes" id="UP000005204">
    <property type="component" value="Unassembled WGS sequence"/>
</dbReference>
<dbReference type="EnsemblMetazoa" id="XM_004924235.3">
    <property type="protein sequence ID" value="XP_004924292.1"/>
    <property type="gene ID" value="LOC101741906"/>
</dbReference>
<proteinExistence type="predicted"/>
<organism evidence="2 3">
    <name type="scientific">Bombyx mori</name>
    <name type="common">Silk moth</name>
    <dbReference type="NCBI Taxonomy" id="7091"/>
    <lineage>
        <taxon>Eukaryota</taxon>
        <taxon>Metazoa</taxon>
        <taxon>Ecdysozoa</taxon>
        <taxon>Arthropoda</taxon>
        <taxon>Hexapoda</taxon>
        <taxon>Insecta</taxon>
        <taxon>Pterygota</taxon>
        <taxon>Neoptera</taxon>
        <taxon>Endopterygota</taxon>
        <taxon>Lepidoptera</taxon>
        <taxon>Glossata</taxon>
        <taxon>Ditrysia</taxon>
        <taxon>Bombycoidea</taxon>
        <taxon>Bombycidae</taxon>
        <taxon>Bombycinae</taxon>
        <taxon>Bombyx</taxon>
    </lineage>
</organism>
<protein>
    <submittedName>
        <fullName evidence="2">Uncharacterized protein</fullName>
    </submittedName>
</protein>